<dbReference type="eggNOG" id="COG3037">
    <property type="taxonomic scope" value="Bacteria"/>
</dbReference>
<evidence type="ECO:0000256" key="8">
    <source>
        <dbReference type="ARBA" id="ARBA00022989"/>
    </source>
</evidence>
<evidence type="ECO:0000256" key="2">
    <source>
        <dbReference type="ARBA" id="ARBA00011738"/>
    </source>
</evidence>
<keyword evidence="3" id="KW-0813">Transport</keyword>
<feature type="transmembrane region" description="Helical" evidence="15">
    <location>
        <begin position="47"/>
        <end position="68"/>
    </location>
</feature>
<comment type="subcellular location">
    <subcellularLocation>
        <location evidence="1">Cell membrane</location>
        <topology evidence="1">Multi-pass membrane protein</topology>
    </subcellularLocation>
</comment>
<keyword evidence="6" id="KW-0598">Phosphotransferase system</keyword>
<feature type="transmembrane region" description="Helical" evidence="15">
    <location>
        <begin position="101"/>
        <end position="123"/>
    </location>
</feature>
<evidence type="ECO:0000256" key="15">
    <source>
        <dbReference type="SAM" id="Phobius"/>
    </source>
</evidence>
<dbReference type="EMBL" id="CP005074">
    <property type="protein sequence ID" value="AGR41310.1"/>
    <property type="molecule type" value="Genomic_DNA"/>
</dbReference>
<comment type="function">
    <text evidence="10">The phosphoenolpyruvate-dependent sugar phosphotransferase system (sugar PTS), a major carbohydrate active transport system, catalyzes the phosphorylation of incoming sugar substrates concomitantly with their translocation across the cell membrane. The enzyme II UlaABC PTS system is involved in ascorbate transport.</text>
</comment>
<dbReference type="InterPro" id="IPR051562">
    <property type="entry name" value="Ascorbate-PTS_EIIC"/>
</dbReference>
<evidence type="ECO:0000256" key="1">
    <source>
        <dbReference type="ARBA" id="ARBA00004651"/>
    </source>
</evidence>
<dbReference type="GO" id="GO:0005886">
    <property type="term" value="C:plasma membrane"/>
    <property type="evidence" value="ECO:0007669"/>
    <property type="project" value="UniProtKB-SubCell"/>
</dbReference>
<evidence type="ECO:0000313" key="17">
    <source>
        <dbReference type="Proteomes" id="UP000014984"/>
    </source>
</evidence>
<keyword evidence="14" id="KW-0175">Coiled coil</keyword>
<evidence type="ECO:0000256" key="11">
    <source>
        <dbReference type="ARBA" id="ARBA00038218"/>
    </source>
</evidence>
<dbReference type="Proteomes" id="UP000014984">
    <property type="component" value="Chromosome"/>
</dbReference>
<evidence type="ECO:0000256" key="7">
    <source>
        <dbReference type="ARBA" id="ARBA00022692"/>
    </source>
</evidence>
<feature type="transmembrane region" description="Helical" evidence="15">
    <location>
        <begin position="243"/>
        <end position="261"/>
    </location>
</feature>
<dbReference type="STRING" id="1276220.STAIW_v1c06940"/>
<sequence>MQLFTVQDQLMNFINGFFGTPALIIGLFALIGCLVQRKNFAETLTSVFKTVIGFLIIGGGAGIISGSIGKFGSAFNLLFGREGWLANNDVMPGLFLSQEGMAQIATCGSLILVFAMLLNIVIAKFSNLKYIYLTGHSAWYFSTMIASVLWISGANSTADMWLVILAGSLFVSMWMVISPALLNRHTKIIIKGNSLAVAHTGSITYALSGYMGELIYKAKKGKIKSTEDINFPKGLAFLRNTNVSIALTMFILFSIVYYSVWGVKGFDTMVEAGILGKNDSPIVQGILQAFTFAAGVEVLLIGVRMFIAEITPAFKGFADKVIKGSKPGIDCPVVFPFAPNAVIMGFIASTVGGLIAFGINIGMSSAIKTGPWAAIIIPSIIPHFFTGATSGVFGNAKGGIIGCLIGAFINGIIISIIPYLFIGLELTPNLVSSNGEQIYITWADADFIVGIIPALLLKLSGKWGLLSIMIVLWLMFPLISIILHSLKMRNENYKKVYLEVKDLEKEKSQKEKSEFKIYKKNLKDLKLNLKTEKEKDKKTQIIKNIEQLTKEHNKLLNSLNKEYEAKITLVRKE</sequence>
<keyword evidence="5" id="KW-0762">Sugar transport</keyword>
<comment type="similarity">
    <text evidence="11">Belongs to the UlaA family.</text>
</comment>
<dbReference type="Pfam" id="PF03611">
    <property type="entry name" value="EIIC-GAT"/>
    <property type="match status" value="1"/>
</dbReference>
<accession>S5MHI3</accession>
<evidence type="ECO:0000256" key="12">
    <source>
        <dbReference type="ARBA" id="ARBA00039702"/>
    </source>
</evidence>
<dbReference type="PANTHER" id="PTHR33843">
    <property type="entry name" value="ASCORBATE-SPECIFIC PTS SYSTEM EIIC COMPONENT"/>
    <property type="match status" value="1"/>
</dbReference>
<comment type="subunit">
    <text evidence="2">Homodimer.</text>
</comment>
<feature type="transmembrane region" description="Helical" evidence="15">
    <location>
        <begin position="463"/>
        <end position="486"/>
    </location>
</feature>
<feature type="transmembrane region" description="Helical" evidence="15">
    <location>
        <begin position="130"/>
        <end position="154"/>
    </location>
</feature>
<evidence type="ECO:0000256" key="10">
    <source>
        <dbReference type="ARBA" id="ARBA00037387"/>
    </source>
</evidence>
<evidence type="ECO:0000256" key="6">
    <source>
        <dbReference type="ARBA" id="ARBA00022683"/>
    </source>
</evidence>
<evidence type="ECO:0000256" key="3">
    <source>
        <dbReference type="ARBA" id="ARBA00022448"/>
    </source>
</evidence>
<feature type="transmembrane region" description="Helical" evidence="15">
    <location>
        <begin position="373"/>
        <end position="393"/>
    </location>
</feature>
<dbReference type="NCBIfam" id="NF009553">
    <property type="entry name" value="PRK12997.1-5"/>
    <property type="match status" value="1"/>
</dbReference>
<feature type="transmembrane region" description="Helical" evidence="15">
    <location>
        <begin position="282"/>
        <end position="307"/>
    </location>
</feature>
<reference evidence="16 17" key="1">
    <citation type="journal article" date="2013" name="Genome Biol. Evol.">
        <title>Comparison of metabolic capacities and inference of gene content evolution in mosquito-associated Spiroplasma diminutum and S. taiwanense.</title>
        <authorList>
            <person name="Lo W.S."/>
            <person name="Ku C."/>
            <person name="Chen L.L."/>
            <person name="Chang T.H."/>
            <person name="Kuo C.H."/>
        </authorList>
    </citation>
    <scope>NUCLEOTIDE SEQUENCE [LARGE SCALE GENOMIC DNA]</scope>
    <source>
        <strain evidence="16">CT-1</strain>
    </source>
</reference>
<keyword evidence="9 15" id="KW-0472">Membrane</keyword>
<feature type="coiled-coil region" evidence="14">
    <location>
        <begin position="486"/>
        <end position="565"/>
    </location>
</feature>
<dbReference type="PANTHER" id="PTHR33843:SF4">
    <property type="entry name" value="ASCORBATE-SPECIFIC PTS SYSTEM EIIC COMPONENT"/>
    <property type="match status" value="1"/>
</dbReference>
<protein>
    <recommendedName>
        <fullName evidence="12">Ascorbate-specific PTS system EIIC component</fullName>
    </recommendedName>
    <alternativeName>
        <fullName evidence="13">Ascorbate-specific permease IIC component UlaA</fullName>
    </alternativeName>
</protein>
<evidence type="ECO:0000256" key="14">
    <source>
        <dbReference type="SAM" id="Coils"/>
    </source>
</evidence>
<name>S5MHI3_9MOLU</name>
<evidence type="ECO:0000313" key="16">
    <source>
        <dbReference type="EMBL" id="AGR41310.1"/>
    </source>
</evidence>
<evidence type="ECO:0000256" key="13">
    <source>
        <dbReference type="ARBA" id="ARBA00042859"/>
    </source>
</evidence>
<dbReference type="RefSeq" id="WP_020834449.1">
    <property type="nucleotide sequence ID" value="NC_021846.1"/>
</dbReference>
<proteinExistence type="inferred from homology"/>
<dbReference type="KEGG" id="stai:STAIW_v1c06940"/>
<feature type="transmembrane region" description="Helical" evidence="15">
    <location>
        <begin position="160"/>
        <end position="182"/>
    </location>
</feature>
<keyword evidence="4" id="KW-1003">Cell membrane</keyword>
<feature type="transmembrane region" description="Helical" evidence="15">
    <location>
        <begin position="399"/>
        <end position="426"/>
    </location>
</feature>
<dbReference type="InterPro" id="IPR004703">
    <property type="entry name" value="PTS_sugar-sp_permease"/>
</dbReference>
<evidence type="ECO:0000256" key="5">
    <source>
        <dbReference type="ARBA" id="ARBA00022597"/>
    </source>
</evidence>
<evidence type="ECO:0000256" key="9">
    <source>
        <dbReference type="ARBA" id="ARBA00023136"/>
    </source>
</evidence>
<evidence type="ECO:0000256" key="4">
    <source>
        <dbReference type="ARBA" id="ARBA00022475"/>
    </source>
</evidence>
<feature type="transmembrane region" description="Helical" evidence="15">
    <location>
        <begin position="12"/>
        <end position="35"/>
    </location>
</feature>
<dbReference type="AlphaFoldDB" id="S5MHI3"/>
<feature type="transmembrane region" description="Helical" evidence="15">
    <location>
        <begin position="342"/>
        <end position="361"/>
    </location>
</feature>
<keyword evidence="7 15" id="KW-0812">Transmembrane</keyword>
<dbReference type="HOGENOM" id="CLU_031784_0_1_14"/>
<keyword evidence="8 15" id="KW-1133">Transmembrane helix</keyword>
<dbReference type="GO" id="GO:0009401">
    <property type="term" value="P:phosphoenolpyruvate-dependent sugar phosphotransferase system"/>
    <property type="evidence" value="ECO:0007669"/>
    <property type="project" value="UniProtKB-KW"/>
</dbReference>
<organism evidence="16 17">
    <name type="scientific">Spiroplasma taiwanense CT-1</name>
    <dbReference type="NCBI Taxonomy" id="1276220"/>
    <lineage>
        <taxon>Bacteria</taxon>
        <taxon>Bacillati</taxon>
        <taxon>Mycoplasmatota</taxon>
        <taxon>Mollicutes</taxon>
        <taxon>Entomoplasmatales</taxon>
        <taxon>Spiroplasmataceae</taxon>
        <taxon>Spiroplasma</taxon>
    </lineage>
</organism>
<keyword evidence="17" id="KW-1185">Reference proteome</keyword>
<dbReference type="OrthoDB" id="9796178at2"/>
<feature type="transmembrane region" description="Helical" evidence="15">
    <location>
        <begin position="438"/>
        <end position="457"/>
    </location>
</feature>
<dbReference type="PATRIC" id="fig|1276220.3.peg.706"/>
<gene>
    <name evidence="16" type="primary">sgaT</name>
    <name evidence="16" type="ORF">STAIW_v1c06940</name>
</gene>